<evidence type="ECO:0008006" key="4">
    <source>
        <dbReference type="Google" id="ProtNLM"/>
    </source>
</evidence>
<feature type="transmembrane region" description="Helical" evidence="1">
    <location>
        <begin position="213"/>
        <end position="236"/>
    </location>
</feature>
<dbReference type="EMBL" id="JAUSTU010000008">
    <property type="protein sequence ID" value="MDQ0155734.1"/>
    <property type="molecule type" value="Genomic_DNA"/>
</dbReference>
<dbReference type="Proteomes" id="UP001231362">
    <property type="component" value="Unassembled WGS sequence"/>
</dbReference>
<reference evidence="2 3" key="1">
    <citation type="submission" date="2023-07" db="EMBL/GenBank/DDBJ databases">
        <title>Genomic Encyclopedia of Type Strains, Phase IV (KMG-IV): sequencing the most valuable type-strain genomes for metagenomic binning, comparative biology and taxonomic classification.</title>
        <authorList>
            <person name="Goeker M."/>
        </authorList>
    </citation>
    <scope>NUCLEOTIDE SEQUENCE [LARGE SCALE GENOMIC DNA]</scope>
    <source>
        <strain evidence="2 3">DSM 23948</strain>
    </source>
</reference>
<comment type="caution">
    <text evidence="2">The sequence shown here is derived from an EMBL/GenBank/DDBJ whole genome shotgun (WGS) entry which is preliminary data.</text>
</comment>
<feature type="transmembrane region" description="Helical" evidence="1">
    <location>
        <begin position="345"/>
        <end position="363"/>
    </location>
</feature>
<feature type="transmembrane region" description="Helical" evidence="1">
    <location>
        <begin position="289"/>
        <end position="307"/>
    </location>
</feature>
<keyword evidence="3" id="KW-1185">Reference proteome</keyword>
<gene>
    <name evidence="2" type="ORF">J2S07_002039</name>
</gene>
<organism evidence="2 3">
    <name type="scientific">Anoxybacillus andreesenii</name>
    <dbReference type="NCBI Taxonomy" id="1325932"/>
    <lineage>
        <taxon>Bacteria</taxon>
        <taxon>Bacillati</taxon>
        <taxon>Bacillota</taxon>
        <taxon>Bacilli</taxon>
        <taxon>Bacillales</taxon>
        <taxon>Anoxybacillaceae</taxon>
        <taxon>Anoxybacillus</taxon>
    </lineage>
</organism>
<protein>
    <recommendedName>
        <fullName evidence="4">ABC-2 family transporter protein</fullName>
    </recommendedName>
</protein>
<sequence>MFWNYTRFETKLLLHNRKSWFIAVFLLLFFLVFFIYDSRAQPQTLIEQKRVEKEEMNIIFENVEYMGEELPVMAKIHENLLKQSSLINFQVYYLGIGDDSEQYIENGLELNQLRLQVHELGNKGIPKHLIKSKEEILKEDALLHYMKEHQMTIEESSFLTNHFFTNALNRMSGLLLLIIILICGSELLLYEKVHETITKGFPLSFFKKVGGKITVYFCYIYVLLIMGFLIGMGYIVTKLQAKDFSFPILIYKNHEYIAVSIWQYLIYIFVGMALVTVLILIFSILLNMLFQNAFANLLVGIGIYFLPDLVHSPLLSPIKYIDIASCLSGDLAVQLGSPSLDWGNAMVWLAGITFLLIGCIYAINQYMYIRKPKDKPLLKPF</sequence>
<feature type="transmembrane region" description="Helical" evidence="1">
    <location>
        <begin position="256"/>
        <end position="282"/>
    </location>
</feature>
<evidence type="ECO:0000256" key="1">
    <source>
        <dbReference type="SAM" id="Phobius"/>
    </source>
</evidence>
<feature type="transmembrane region" description="Helical" evidence="1">
    <location>
        <begin position="171"/>
        <end position="190"/>
    </location>
</feature>
<evidence type="ECO:0000313" key="3">
    <source>
        <dbReference type="Proteomes" id="UP001231362"/>
    </source>
</evidence>
<proteinExistence type="predicted"/>
<dbReference type="RefSeq" id="WP_307150261.1">
    <property type="nucleotide sequence ID" value="NZ_JAUSTU010000008.1"/>
</dbReference>
<name>A0ABT9V459_9BACL</name>
<evidence type="ECO:0000313" key="2">
    <source>
        <dbReference type="EMBL" id="MDQ0155734.1"/>
    </source>
</evidence>
<keyword evidence="1" id="KW-0812">Transmembrane</keyword>
<keyword evidence="1" id="KW-0472">Membrane</keyword>
<keyword evidence="1" id="KW-1133">Transmembrane helix</keyword>
<feature type="transmembrane region" description="Helical" evidence="1">
    <location>
        <begin position="20"/>
        <end position="36"/>
    </location>
</feature>
<accession>A0ABT9V459</accession>